<sequence length="669" mass="73421">MEKQKKRNINFRSIKIKMIAVLTTLCIVPIGILGFITYNKSNKIVSTKFTESNQQTVLEVNRGLDSYFQGIESMLRMLSNNVNLKEMAIKPLYEEFAVSLLQDSRNARTDIMNFYFGQPSKKMTLYPAQELPKDYDPTTRTWYKNAIENPGKVVYSNPYQDAVSGKMIVSLSMAVKNNDAIVGVLAADINLDTLSQSISSIKIGRTGFAVISTYEGVVIAHPDSSLLAGTEITKLSNWEEIKNSNSGINTYQYKGVKKYCSYITNETTGWKLMSAVPEEELLSDTNVIKNINMILILVLGLIALVGSIFFSRSITKKMNILKAAFNKAAEGDLSVNASIDSKDEFEDLSKDFNRMIANIGSLIHNLKYSTDVIATNSNSISKMASETTAEVNKISATIEQVANGSIDQVQNIDEGVHSIEELATNISNIDSLTNKMNEISKETNTLSENGVEAVNILSKKTDEANNHSNEVMVVIKDMNGATEQIGNITSTINSIAEQTNLLALNAAIESARAGEAGKGFAVVAEEIRKLADQSSEATKQIQELIMKVKEKSVLAVSTMEGTKVVIDEQTKAVTLTKDIFDKISDSIKILKGETDEIAVALTETNKKKEDIIEKIQNISAVSEEASASTEEVSAATEEVVVTLEEFGNSASQLNELVKVLETEVNKFKL</sequence>
<dbReference type="SUPFAM" id="SSF103190">
    <property type="entry name" value="Sensory domain-like"/>
    <property type="match status" value="1"/>
</dbReference>
<keyword evidence="2" id="KW-1003">Cell membrane</keyword>
<dbReference type="Gene3D" id="3.30.450.20">
    <property type="entry name" value="PAS domain"/>
    <property type="match status" value="2"/>
</dbReference>
<dbReference type="Proteomes" id="UP000002730">
    <property type="component" value="Chromosome"/>
</dbReference>
<dbReference type="CDD" id="cd06225">
    <property type="entry name" value="HAMP"/>
    <property type="match status" value="1"/>
</dbReference>
<name>D9SRW9_CLOC7</name>
<keyword evidence="6 10" id="KW-0472">Membrane</keyword>
<feature type="transmembrane region" description="Helical" evidence="10">
    <location>
        <begin position="291"/>
        <end position="310"/>
    </location>
</feature>
<dbReference type="KEGG" id="ccb:Clocel_0715"/>
<evidence type="ECO:0000256" key="4">
    <source>
        <dbReference type="ARBA" id="ARBA00022692"/>
    </source>
</evidence>
<dbReference type="CDD" id="cd12912">
    <property type="entry name" value="PDC2_MCP_like"/>
    <property type="match status" value="1"/>
</dbReference>
<dbReference type="InterPro" id="IPR004089">
    <property type="entry name" value="MCPsignal_dom"/>
</dbReference>
<dbReference type="PROSITE" id="PS50885">
    <property type="entry name" value="HAMP"/>
    <property type="match status" value="1"/>
</dbReference>
<keyword evidence="4 10" id="KW-0812">Transmembrane</keyword>
<dbReference type="RefSeq" id="WP_010074732.1">
    <property type="nucleotide sequence ID" value="NC_014393.1"/>
</dbReference>
<dbReference type="CDD" id="cd11386">
    <property type="entry name" value="MCP_signal"/>
    <property type="match status" value="1"/>
</dbReference>
<evidence type="ECO:0000313" key="13">
    <source>
        <dbReference type="EMBL" id="ADL50486.1"/>
    </source>
</evidence>
<evidence type="ECO:0000256" key="9">
    <source>
        <dbReference type="PROSITE-ProRule" id="PRU00284"/>
    </source>
</evidence>
<proteinExistence type="inferred from homology"/>
<evidence type="ECO:0000256" key="7">
    <source>
        <dbReference type="ARBA" id="ARBA00023224"/>
    </source>
</evidence>
<dbReference type="SMART" id="SM00304">
    <property type="entry name" value="HAMP"/>
    <property type="match status" value="1"/>
</dbReference>
<feature type="transmembrane region" description="Helical" evidence="10">
    <location>
        <begin position="20"/>
        <end position="38"/>
    </location>
</feature>
<evidence type="ECO:0000259" key="12">
    <source>
        <dbReference type="PROSITE" id="PS50885"/>
    </source>
</evidence>
<dbReference type="STRING" id="573061.Clocel_0715"/>
<dbReference type="InterPro" id="IPR033479">
    <property type="entry name" value="dCache_1"/>
</dbReference>
<evidence type="ECO:0000256" key="5">
    <source>
        <dbReference type="ARBA" id="ARBA00022989"/>
    </source>
</evidence>
<feature type="domain" description="HAMP" evidence="12">
    <location>
        <begin position="312"/>
        <end position="364"/>
    </location>
</feature>
<dbReference type="PROSITE" id="PS50111">
    <property type="entry name" value="CHEMOTAXIS_TRANSDUC_2"/>
    <property type="match status" value="1"/>
</dbReference>
<dbReference type="GO" id="GO:0006935">
    <property type="term" value="P:chemotaxis"/>
    <property type="evidence" value="ECO:0007669"/>
    <property type="project" value="UniProtKB-KW"/>
</dbReference>
<dbReference type="Pfam" id="PF00015">
    <property type="entry name" value="MCPsignal"/>
    <property type="match status" value="1"/>
</dbReference>
<comment type="similarity">
    <text evidence="8">Belongs to the methyl-accepting chemotaxis (MCP) protein family.</text>
</comment>
<feature type="domain" description="Methyl-accepting transducer" evidence="11">
    <location>
        <begin position="383"/>
        <end position="640"/>
    </location>
</feature>
<evidence type="ECO:0000256" key="1">
    <source>
        <dbReference type="ARBA" id="ARBA00004651"/>
    </source>
</evidence>
<keyword evidence="3" id="KW-0145">Chemotaxis</keyword>
<dbReference type="AlphaFoldDB" id="D9SRW9"/>
<keyword evidence="14" id="KW-1185">Reference proteome</keyword>
<dbReference type="Gene3D" id="1.10.8.500">
    <property type="entry name" value="HAMP domain in histidine kinase"/>
    <property type="match status" value="1"/>
</dbReference>
<dbReference type="Pfam" id="PF00672">
    <property type="entry name" value="HAMP"/>
    <property type="match status" value="1"/>
</dbReference>
<evidence type="ECO:0000256" key="8">
    <source>
        <dbReference type="ARBA" id="ARBA00029447"/>
    </source>
</evidence>
<dbReference type="GO" id="GO:0005886">
    <property type="term" value="C:plasma membrane"/>
    <property type="evidence" value="ECO:0007669"/>
    <property type="project" value="UniProtKB-SubCell"/>
</dbReference>
<dbReference type="SUPFAM" id="SSF58104">
    <property type="entry name" value="Methyl-accepting chemotaxis protein (MCP) signaling domain"/>
    <property type="match status" value="1"/>
</dbReference>
<dbReference type="HOGENOM" id="CLU_000445_107_19_9"/>
<dbReference type="GO" id="GO:0007165">
    <property type="term" value="P:signal transduction"/>
    <property type="evidence" value="ECO:0007669"/>
    <property type="project" value="UniProtKB-KW"/>
</dbReference>
<dbReference type="InterPro" id="IPR029151">
    <property type="entry name" value="Sensor-like_sf"/>
</dbReference>
<dbReference type="Gene3D" id="1.10.287.950">
    <property type="entry name" value="Methyl-accepting chemotaxis protein"/>
    <property type="match status" value="1"/>
</dbReference>
<organism evidence="13 14">
    <name type="scientific">Clostridium cellulovorans (strain ATCC 35296 / DSM 3052 / OCM 3 / 743B)</name>
    <dbReference type="NCBI Taxonomy" id="573061"/>
    <lineage>
        <taxon>Bacteria</taxon>
        <taxon>Bacillati</taxon>
        <taxon>Bacillota</taxon>
        <taxon>Clostridia</taxon>
        <taxon>Eubacteriales</taxon>
        <taxon>Clostridiaceae</taxon>
        <taxon>Clostridium</taxon>
    </lineage>
</organism>
<accession>D9SRW9</accession>
<reference evidence="13 14" key="1">
    <citation type="submission" date="2010-08" db="EMBL/GenBank/DDBJ databases">
        <title>Complete sequence of Clostridium cellulovorans 743B.</title>
        <authorList>
            <consortium name="US DOE Joint Genome Institute"/>
            <person name="Lucas S."/>
            <person name="Copeland A."/>
            <person name="Lapidus A."/>
            <person name="Cheng J.-F."/>
            <person name="Bruce D."/>
            <person name="Goodwin L."/>
            <person name="Pitluck S."/>
            <person name="Chertkov O."/>
            <person name="Detter J.C."/>
            <person name="Han C."/>
            <person name="Tapia R."/>
            <person name="Land M."/>
            <person name="Hauser L."/>
            <person name="Chang Y.-J."/>
            <person name="Jeffries C."/>
            <person name="Kyrpides N."/>
            <person name="Ivanova N."/>
            <person name="Mikhailova N."/>
            <person name="Hemme C.L."/>
            <person name="Woyke T."/>
        </authorList>
    </citation>
    <scope>NUCLEOTIDE SEQUENCE [LARGE SCALE GENOMIC DNA]</scope>
    <source>
        <strain evidence="14">ATCC 35296 / DSM 3052 / OCM 3 / 743B</strain>
    </source>
</reference>
<dbReference type="CDD" id="cd12913">
    <property type="entry name" value="PDC1_MCP_like"/>
    <property type="match status" value="1"/>
</dbReference>
<dbReference type="InterPro" id="IPR003660">
    <property type="entry name" value="HAMP_dom"/>
</dbReference>
<evidence type="ECO:0000256" key="10">
    <source>
        <dbReference type="SAM" id="Phobius"/>
    </source>
</evidence>
<dbReference type="eggNOG" id="COG0840">
    <property type="taxonomic scope" value="Bacteria"/>
</dbReference>
<keyword evidence="7 9" id="KW-0807">Transducer</keyword>
<evidence type="ECO:0000256" key="3">
    <source>
        <dbReference type="ARBA" id="ARBA00022500"/>
    </source>
</evidence>
<dbReference type="OrthoDB" id="13222at2"/>
<dbReference type="PANTHER" id="PTHR32089:SF114">
    <property type="entry name" value="METHYL-ACCEPTING CHEMOTAXIS PROTEIN MCPB"/>
    <property type="match status" value="1"/>
</dbReference>
<evidence type="ECO:0000256" key="6">
    <source>
        <dbReference type="ARBA" id="ARBA00023136"/>
    </source>
</evidence>
<keyword evidence="5 10" id="KW-1133">Transmembrane helix</keyword>
<dbReference type="EMBL" id="CP002160">
    <property type="protein sequence ID" value="ADL50486.1"/>
    <property type="molecule type" value="Genomic_DNA"/>
</dbReference>
<dbReference type="SMART" id="SM00283">
    <property type="entry name" value="MA"/>
    <property type="match status" value="1"/>
</dbReference>
<evidence type="ECO:0000313" key="14">
    <source>
        <dbReference type="Proteomes" id="UP000002730"/>
    </source>
</evidence>
<gene>
    <name evidence="13" type="ordered locus">Clocel_0715</name>
</gene>
<dbReference type="PANTHER" id="PTHR32089">
    <property type="entry name" value="METHYL-ACCEPTING CHEMOTAXIS PROTEIN MCPB"/>
    <property type="match status" value="1"/>
</dbReference>
<protein>
    <submittedName>
        <fullName evidence="13">Methyl-accepting chemotaxis sensory transducer with Cache sensor</fullName>
    </submittedName>
</protein>
<comment type="subcellular location">
    <subcellularLocation>
        <location evidence="1">Cell membrane</location>
        <topology evidence="1">Multi-pass membrane protein</topology>
    </subcellularLocation>
</comment>
<evidence type="ECO:0000259" key="11">
    <source>
        <dbReference type="PROSITE" id="PS50111"/>
    </source>
</evidence>
<dbReference type="Pfam" id="PF02743">
    <property type="entry name" value="dCache_1"/>
    <property type="match status" value="1"/>
</dbReference>
<evidence type="ECO:0000256" key="2">
    <source>
        <dbReference type="ARBA" id="ARBA00022475"/>
    </source>
</evidence>